<gene>
    <name evidence="2" type="ORF">SAMEA104719789_00130</name>
    <name evidence="3" type="ORF">SAMEA104719789_00133</name>
</gene>
<dbReference type="RefSeq" id="WP_119057094.1">
    <property type="nucleotide sequence ID" value="NZ_UNSC01000001.1"/>
</dbReference>
<keyword evidence="4" id="KW-1185">Reference proteome</keyword>
<proteinExistence type="predicted"/>
<feature type="domain" description="DUF6973" evidence="1">
    <location>
        <begin position="4"/>
        <end position="113"/>
    </location>
</feature>
<dbReference type="AlphaFoldDB" id="A0A383TTN7"/>
<evidence type="ECO:0000313" key="3">
    <source>
        <dbReference type="EMBL" id="SZD71042.1"/>
    </source>
</evidence>
<dbReference type="EMBL" id="UNSC01000001">
    <property type="protein sequence ID" value="SZD71039.1"/>
    <property type="molecule type" value="Genomic_DNA"/>
</dbReference>
<dbReference type="Pfam" id="PF22322">
    <property type="entry name" value="DUF6973"/>
    <property type="match status" value="1"/>
</dbReference>
<evidence type="ECO:0000259" key="1">
    <source>
        <dbReference type="Pfam" id="PF22322"/>
    </source>
</evidence>
<protein>
    <recommendedName>
        <fullName evidence="1">DUF6973 domain-containing protein</fullName>
    </recommendedName>
</protein>
<dbReference type="Proteomes" id="UP000262142">
    <property type="component" value="Unassembled WGS sequence"/>
</dbReference>
<accession>A0A383TTN7</accession>
<name>A0A383TTN7_9FLAO</name>
<evidence type="ECO:0000313" key="2">
    <source>
        <dbReference type="EMBL" id="SZD71039.1"/>
    </source>
</evidence>
<evidence type="ECO:0000313" key="4">
    <source>
        <dbReference type="Proteomes" id="UP000262142"/>
    </source>
</evidence>
<dbReference type="EMBL" id="UNSC01000001">
    <property type="protein sequence ID" value="SZD71042.1"/>
    <property type="molecule type" value="Genomic_DNA"/>
</dbReference>
<organism evidence="3 4">
    <name type="scientific">Candidatus Ornithobacterium hominis</name>
    <dbReference type="NCBI Taxonomy" id="2497989"/>
    <lineage>
        <taxon>Bacteria</taxon>
        <taxon>Pseudomonadati</taxon>
        <taxon>Bacteroidota</taxon>
        <taxon>Flavobacteriia</taxon>
        <taxon>Flavobacteriales</taxon>
        <taxon>Weeksellaceae</taxon>
        <taxon>Ornithobacterium</taxon>
    </lineage>
</organism>
<dbReference type="InterPro" id="IPR054246">
    <property type="entry name" value="DUF6973"/>
</dbReference>
<sequence length="130" mass="15480">MFFTLLKHPWLILPSVKATLRCSVAAEAHFADSHYGEGEANAYKHVLWNIFLADFSRFWLKTPEKRIFWAKKITDLHEQCFPNLPASQKMDLENNELGRKIYLKHYKDVKKSKDWEFIALKYKNEFSRLT</sequence>
<reference evidence="3 4" key="1">
    <citation type="submission" date="2018-09" db="EMBL/GenBank/DDBJ databases">
        <authorList>
            <consortium name="Pathogen Informatics"/>
        </authorList>
    </citation>
    <scope>NUCLEOTIDE SEQUENCE [LARGE SCALE GENOMIC DNA]</scope>
    <source>
        <strain evidence="3 4">OH-22767</strain>
    </source>
</reference>